<dbReference type="SUPFAM" id="SSF46894">
    <property type="entry name" value="C-terminal effector domain of the bipartite response regulators"/>
    <property type="match status" value="1"/>
</dbReference>
<comment type="caution">
    <text evidence="6">The sequence shown here is derived from an EMBL/GenBank/DDBJ whole genome shotgun (WGS) entry which is preliminary data.</text>
</comment>
<protein>
    <submittedName>
        <fullName evidence="6">AAA family ATPase</fullName>
    </submittedName>
</protein>
<dbReference type="InterPro" id="IPR000792">
    <property type="entry name" value="Tscrpt_reg_LuxR_C"/>
</dbReference>
<dbReference type="InterPro" id="IPR027417">
    <property type="entry name" value="P-loop_NTPase"/>
</dbReference>
<dbReference type="Gene3D" id="3.40.50.300">
    <property type="entry name" value="P-loop containing nucleotide triphosphate hydrolases"/>
    <property type="match status" value="1"/>
</dbReference>
<name>A0A6N9YLE8_9ACTN</name>
<dbReference type="Gene3D" id="1.10.10.10">
    <property type="entry name" value="Winged helix-like DNA-binding domain superfamily/Winged helix DNA-binding domain"/>
    <property type="match status" value="1"/>
</dbReference>
<dbReference type="SUPFAM" id="SSF48452">
    <property type="entry name" value="TPR-like"/>
    <property type="match status" value="1"/>
</dbReference>
<dbReference type="RefSeq" id="WP_163818555.1">
    <property type="nucleotide sequence ID" value="NZ_JAAGOB010000005.1"/>
</dbReference>
<dbReference type="Gene3D" id="1.25.40.10">
    <property type="entry name" value="Tetratricopeptide repeat domain"/>
    <property type="match status" value="1"/>
</dbReference>
<evidence type="ECO:0000256" key="3">
    <source>
        <dbReference type="ARBA" id="ARBA00023163"/>
    </source>
</evidence>
<accession>A0A6N9YLE8</accession>
<dbReference type="PANTHER" id="PTHR44688:SF16">
    <property type="entry name" value="DNA-BINDING TRANSCRIPTIONAL ACTIVATOR DEVR_DOSR"/>
    <property type="match status" value="1"/>
</dbReference>
<dbReference type="InterPro" id="IPR041617">
    <property type="entry name" value="TPR_MalT"/>
</dbReference>
<organism evidence="6 7">
    <name type="scientific">Phytoactinopolyspora alkaliphila</name>
    <dbReference type="NCBI Taxonomy" id="1783498"/>
    <lineage>
        <taxon>Bacteria</taxon>
        <taxon>Bacillati</taxon>
        <taxon>Actinomycetota</taxon>
        <taxon>Actinomycetes</taxon>
        <taxon>Jiangellales</taxon>
        <taxon>Jiangellaceae</taxon>
        <taxon>Phytoactinopolyspora</taxon>
    </lineage>
</organism>
<gene>
    <name evidence="6" type="ORF">G1H11_10650</name>
</gene>
<evidence type="ECO:0000259" key="5">
    <source>
        <dbReference type="PROSITE" id="PS50043"/>
    </source>
</evidence>
<dbReference type="AlphaFoldDB" id="A0A6N9YLE8"/>
<evidence type="ECO:0000256" key="2">
    <source>
        <dbReference type="ARBA" id="ARBA00023125"/>
    </source>
</evidence>
<keyword evidence="2" id="KW-0238">DNA-binding</keyword>
<dbReference type="PRINTS" id="PR00038">
    <property type="entry name" value="HTHLUXR"/>
</dbReference>
<feature type="domain" description="HTH luxR-type" evidence="5">
    <location>
        <begin position="848"/>
        <end position="913"/>
    </location>
</feature>
<dbReference type="SUPFAM" id="SSF52540">
    <property type="entry name" value="P-loop containing nucleoside triphosphate hydrolases"/>
    <property type="match status" value="1"/>
</dbReference>
<dbReference type="PANTHER" id="PTHR44688">
    <property type="entry name" value="DNA-BINDING TRANSCRIPTIONAL ACTIVATOR DEVR_DOSR"/>
    <property type="match status" value="1"/>
</dbReference>
<evidence type="ECO:0000256" key="1">
    <source>
        <dbReference type="ARBA" id="ARBA00023015"/>
    </source>
</evidence>
<dbReference type="SMART" id="SM00421">
    <property type="entry name" value="HTH_LUXR"/>
    <property type="match status" value="1"/>
</dbReference>
<sequence>MAGTPGRPRRTGDVMGSGGVLATKLFLPRLPTGFVPRQRLVGRLEKGVGGGLSLVSAPAGYGKTVLLAHWCRQMSRPVVWLSLDVADDDPVRFWRHIVAGFTEIRPEMARHVEPLLGSPEPATSDRLVAAMVNVLADLRGDVLLVLDDFHLVKSEIVHTSVRLLLDSAPPGLHVVLAGRTESPFPLGRWRASGQLVELRAADLRFTADESKAMLRQAFGPGQLLPDDAAITVAARAEGWAAGLQLAALSLQGSPDAADAVNSFSGSHRYVVDYLTEEVLERQPASVREFLLETSILDRLSGSLCDAVTGRSDSQAMLESIEQANLFLVPMDDVRGWWRYHHLFAGTLRARVTREQPDRTRYLHREAAAWHESRKQVDDAVGHALAAGDATWAASLIERYFDEFFLGREGATVQRWIGALPTEVAASRARLHLARAALNVVSGRVEDIERSLDAAERTRGQADEDVFEPSVGRSASRLANLDAGLALGRAYTAHLRGDGEATIRYASRAIARLRPDEWMLHGLAQVNLAFAAWIRGEVGEAERAMASNVAHWRAVGQRDLVVYMSSYLGRIQCARGRLDAASSTYRHPLEASSLPAWEDPPAAGVSYVGMAELSYQRGDLDTAMDHLARALPLCRMFVYAQSLAAGLVTLAWIRQARGDAAGAREAMDEAVEFTDPAVTDLFNPVPAQRARLLLAQGDLRAAAEWVASRGIRADDEPRYVYEAGYLVLARILIADDEPGRALELLNRLWADAATQDRTGSVIEIQALKALALAATGNEAAAVDTLGDTVELAWPQGFVRVFADEGAPMAMLLDRLSADRPHRQSNKVPASYRRRLIHAFGVSADRPVTGSGPADRLSPRELEVLRLLASGKPNQAIAEDLFVTLNTVKKHVTHILRKLGAGNRTEATVRARDIGLLP</sequence>
<dbReference type="GO" id="GO:0003677">
    <property type="term" value="F:DNA binding"/>
    <property type="evidence" value="ECO:0007669"/>
    <property type="project" value="UniProtKB-KW"/>
</dbReference>
<evidence type="ECO:0000313" key="7">
    <source>
        <dbReference type="Proteomes" id="UP000469185"/>
    </source>
</evidence>
<keyword evidence="4" id="KW-0175">Coiled coil</keyword>
<dbReference type="Proteomes" id="UP000469185">
    <property type="component" value="Unassembled WGS sequence"/>
</dbReference>
<dbReference type="GO" id="GO:0006355">
    <property type="term" value="P:regulation of DNA-templated transcription"/>
    <property type="evidence" value="ECO:0007669"/>
    <property type="project" value="InterPro"/>
</dbReference>
<dbReference type="CDD" id="cd06170">
    <property type="entry name" value="LuxR_C_like"/>
    <property type="match status" value="1"/>
</dbReference>
<proteinExistence type="predicted"/>
<keyword evidence="3" id="KW-0804">Transcription</keyword>
<dbReference type="GO" id="GO:0016887">
    <property type="term" value="F:ATP hydrolysis activity"/>
    <property type="evidence" value="ECO:0007669"/>
    <property type="project" value="InterPro"/>
</dbReference>
<dbReference type="PROSITE" id="PS00622">
    <property type="entry name" value="HTH_LUXR_1"/>
    <property type="match status" value="1"/>
</dbReference>
<reference evidence="6 7" key="1">
    <citation type="submission" date="2020-02" db="EMBL/GenBank/DDBJ databases">
        <authorList>
            <person name="Li X.-J."/>
            <person name="Feng X.-M."/>
        </authorList>
    </citation>
    <scope>NUCLEOTIDE SEQUENCE [LARGE SCALE GENOMIC DNA]</scope>
    <source>
        <strain evidence="6 7">CGMCC 4.7225</strain>
    </source>
</reference>
<keyword evidence="1" id="KW-0805">Transcription regulation</keyword>
<dbReference type="InterPro" id="IPR059106">
    <property type="entry name" value="WHD_MalT"/>
</dbReference>
<dbReference type="InterPro" id="IPR036388">
    <property type="entry name" value="WH-like_DNA-bd_sf"/>
</dbReference>
<feature type="coiled-coil region" evidence="4">
    <location>
        <begin position="437"/>
        <end position="464"/>
    </location>
</feature>
<dbReference type="InterPro" id="IPR049945">
    <property type="entry name" value="AAA_22"/>
</dbReference>
<dbReference type="EMBL" id="JAAGOB010000005">
    <property type="protein sequence ID" value="NED95772.1"/>
    <property type="molecule type" value="Genomic_DNA"/>
</dbReference>
<evidence type="ECO:0000313" key="6">
    <source>
        <dbReference type="EMBL" id="NED95772.1"/>
    </source>
</evidence>
<dbReference type="Pfam" id="PF17874">
    <property type="entry name" value="TPR_MalT"/>
    <property type="match status" value="1"/>
</dbReference>
<keyword evidence="7" id="KW-1185">Reference proteome</keyword>
<dbReference type="Pfam" id="PF00196">
    <property type="entry name" value="GerE"/>
    <property type="match status" value="1"/>
</dbReference>
<dbReference type="InterPro" id="IPR016032">
    <property type="entry name" value="Sig_transdc_resp-reg_C-effctor"/>
</dbReference>
<dbReference type="InterPro" id="IPR011990">
    <property type="entry name" value="TPR-like_helical_dom_sf"/>
</dbReference>
<dbReference type="Pfam" id="PF25873">
    <property type="entry name" value="WHD_MalT"/>
    <property type="match status" value="1"/>
</dbReference>
<evidence type="ECO:0000256" key="4">
    <source>
        <dbReference type="SAM" id="Coils"/>
    </source>
</evidence>
<dbReference type="Pfam" id="PF13401">
    <property type="entry name" value="AAA_22"/>
    <property type="match status" value="1"/>
</dbReference>
<dbReference type="PROSITE" id="PS50043">
    <property type="entry name" value="HTH_LUXR_2"/>
    <property type="match status" value="1"/>
</dbReference>